<evidence type="ECO:0000256" key="11">
    <source>
        <dbReference type="ARBA" id="ARBA00022723"/>
    </source>
</evidence>
<dbReference type="GO" id="GO:0000166">
    <property type="term" value="F:nucleotide binding"/>
    <property type="evidence" value="ECO:0007669"/>
    <property type="project" value="UniProtKB-KW"/>
</dbReference>
<dbReference type="GO" id="GO:0003856">
    <property type="term" value="F:3-dehydroquinate synthase activity"/>
    <property type="evidence" value="ECO:0007669"/>
    <property type="project" value="UniProtKB-UniRule"/>
</dbReference>
<comment type="function">
    <text evidence="18">Catalyzes the conversion of 3-deoxy-D-arabino-heptulosonate 7-phosphate (DAHP) to dehydroquinate (DHQ).</text>
</comment>
<evidence type="ECO:0000256" key="9">
    <source>
        <dbReference type="ARBA" id="ARBA00022490"/>
    </source>
</evidence>
<dbReference type="KEGG" id="rst:ATY39_03805"/>
<keyword evidence="11 18" id="KW-0479">Metal-binding</keyword>
<keyword evidence="12 18" id="KW-0547">Nucleotide-binding</keyword>
<evidence type="ECO:0000256" key="4">
    <source>
        <dbReference type="ARBA" id="ARBA00004496"/>
    </source>
</evidence>
<keyword evidence="14 18" id="KW-0520">NAD</keyword>
<dbReference type="EC" id="4.2.3.4" evidence="7 18"/>
<evidence type="ECO:0000256" key="7">
    <source>
        <dbReference type="ARBA" id="ARBA00013031"/>
    </source>
</evidence>
<evidence type="ECO:0000256" key="1">
    <source>
        <dbReference type="ARBA" id="ARBA00001393"/>
    </source>
</evidence>
<organism evidence="21 22">
    <name type="scientific">Rummeliibacillus stabekisii</name>
    <dbReference type="NCBI Taxonomy" id="241244"/>
    <lineage>
        <taxon>Bacteria</taxon>
        <taxon>Bacillati</taxon>
        <taxon>Bacillota</taxon>
        <taxon>Bacilli</taxon>
        <taxon>Bacillales</taxon>
        <taxon>Caryophanaceae</taxon>
        <taxon>Rummeliibacillus</taxon>
    </lineage>
</organism>
<reference evidence="21 22" key="1">
    <citation type="journal article" date="2016" name="Genome Announc.">
        <title>Whole-Genome Sequence of Rummeliibacillus stabekisii Strain PP9 Isolated from Antarctic Soil.</title>
        <authorList>
            <person name="da Mota F.F."/>
            <person name="Vollu R.E."/>
            <person name="Jurelevicius D."/>
            <person name="Seldin L."/>
        </authorList>
    </citation>
    <scope>NUCLEOTIDE SEQUENCE [LARGE SCALE GENOMIC DNA]</scope>
    <source>
        <strain evidence="21 22">PP9</strain>
    </source>
</reference>
<evidence type="ECO:0000256" key="3">
    <source>
        <dbReference type="ARBA" id="ARBA00001947"/>
    </source>
</evidence>
<feature type="binding site" evidence="18">
    <location>
        <position position="139"/>
    </location>
    <ligand>
        <name>NAD(+)</name>
        <dbReference type="ChEBI" id="CHEBI:57540"/>
    </ligand>
</feature>
<evidence type="ECO:0000256" key="6">
    <source>
        <dbReference type="ARBA" id="ARBA00005412"/>
    </source>
</evidence>
<evidence type="ECO:0000256" key="18">
    <source>
        <dbReference type="HAMAP-Rule" id="MF_00110"/>
    </source>
</evidence>
<dbReference type="SUPFAM" id="SSF56796">
    <property type="entry name" value="Dehydroquinate synthase-like"/>
    <property type="match status" value="1"/>
</dbReference>
<feature type="binding site" evidence="18">
    <location>
        <position position="260"/>
    </location>
    <ligand>
        <name>Zn(2+)</name>
        <dbReference type="ChEBI" id="CHEBI:29105"/>
    </ligand>
</feature>
<evidence type="ECO:0000256" key="8">
    <source>
        <dbReference type="ARBA" id="ARBA00017684"/>
    </source>
</evidence>
<dbReference type="GO" id="GO:0005737">
    <property type="term" value="C:cytoplasm"/>
    <property type="evidence" value="ECO:0007669"/>
    <property type="project" value="UniProtKB-SubCell"/>
</dbReference>
<dbReference type="Pfam" id="PF24621">
    <property type="entry name" value="DHQS_C"/>
    <property type="match status" value="1"/>
</dbReference>
<evidence type="ECO:0000313" key="22">
    <source>
        <dbReference type="Proteomes" id="UP000076021"/>
    </source>
</evidence>
<accession>A0A143HA84</accession>
<dbReference type="GO" id="GO:0009423">
    <property type="term" value="P:chorismate biosynthetic process"/>
    <property type="evidence" value="ECO:0007669"/>
    <property type="project" value="UniProtKB-UniRule"/>
</dbReference>
<dbReference type="RefSeq" id="WP_066786068.1">
    <property type="nucleotide sequence ID" value="NZ_CP014806.1"/>
</dbReference>
<keyword evidence="10 18" id="KW-0028">Amino-acid biosynthesis</keyword>
<feature type="domain" description="3-dehydroquinate synthase C-terminal" evidence="20">
    <location>
        <begin position="178"/>
        <end position="321"/>
    </location>
</feature>
<keyword evidence="17 18" id="KW-0170">Cobalt</keyword>
<evidence type="ECO:0000256" key="14">
    <source>
        <dbReference type="ARBA" id="ARBA00023027"/>
    </source>
</evidence>
<comment type="cofactor">
    <cofactor evidence="3">
        <name>Zn(2+)</name>
        <dbReference type="ChEBI" id="CHEBI:29105"/>
    </cofactor>
</comment>
<dbReference type="PANTHER" id="PTHR43622">
    <property type="entry name" value="3-DEHYDROQUINATE SYNTHASE"/>
    <property type="match status" value="1"/>
</dbReference>
<keyword evidence="13 18" id="KW-0862">Zinc</keyword>
<dbReference type="PIRSF" id="PIRSF001455">
    <property type="entry name" value="DHQ_synth"/>
    <property type="match status" value="1"/>
</dbReference>
<evidence type="ECO:0000256" key="2">
    <source>
        <dbReference type="ARBA" id="ARBA00001911"/>
    </source>
</evidence>
<comment type="catalytic activity">
    <reaction evidence="1 18">
        <text>7-phospho-2-dehydro-3-deoxy-D-arabino-heptonate = 3-dehydroquinate + phosphate</text>
        <dbReference type="Rhea" id="RHEA:21968"/>
        <dbReference type="ChEBI" id="CHEBI:32364"/>
        <dbReference type="ChEBI" id="CHEBI:43474"/>
        <dbReference type="ChEBI" id="CHEBI:58394"/>
        <dbReference type="EC" id="4.2.3.4"/>
    </reaction>
</comment>
<dbReference type="InterPro" id="IPR030963">
    <property type="entry name" value="DHQ_synth_fam"/>
</dbReference>
<comment type="cofactor">
    <cofactor evidence="18">
        <name>Co(2+)</name>
        <dbReference type="ChEBI" id="CHEBI:48828"/>
    </cofactor>
    <cofactor evidence="18">
        <name>Zn(2+)</name>
        <dbReference type="ChEBI" id="CHEBI:29105"/>
    </cofactor>
    <text evidence="18">Binds 1 divalent metal cation per subunit. Can use either Co(2+) or Zn(2+).</text>
</comment>
<dbReference type="Pfam" id="PF01761">
    <property type="entry name" value="DHQ_synthase"/>
    <property type="match status" value="1"/>
</dbReference>
<evidence type="ECO:0000256" key="12">
    <source>
        <dbReference type="ARBA" id="ARBA00022741"/>
    </source>
</evidence>
<gene>
    <name evidence="18" type="primary">aroB</name>
    <name evidence="21" type="ORF">ATY39_03805</name>
</gene>
<comment type="pathway">
    <text evidence="5 18">Metabolic intermediate biosynthesis; chorismate biosynthesis; chorismate from D-erythrose 4-phosphate and phosphoenolpyruvate: step 2/7.</text>
</comment>
<feature type="binding site" evidence="18">
    <location>
        <position position="181"/>
    </location>
    <ligand>
        <name>Zn(2+)</name>
        <dbReference type="ChEBI" id="CHEBI:29105"/>
    </ligand>
</feature>
<comment type="cofactor">
    <cofactor evidence="2 18">
        <name>NAD(+)</name>
        <dbReference type="ChEBI" id="CHEBI:57540"/>
    </cofactor>
</comment>
<keyword evidence="16 18" id="KW-0456">Lyase</keyword>
<feature type="binding site" evidence="18">
    <location>
        <position position="243"/>
    </location>
    <ligand>
        <name>Zn(2+)</name>
        <dbReference type="ChEBI" id="CHEBI:29105"/>
    </ligand>
</feature>
<dbReference type="GO" id="GO:0009073">
    <property type="term" value="P:aromatic amino acid family biosynthetic process"/>
    <property type="evidence" value="ECO:0007669"/>
    <property type="project" value="UniProtKB-KW"/>
</dbReference>
<protein>
    <recommendedName>
        <fullName evidence="8 18">3-dehydroquinate synthase</fullName>
        <shortName evidence="18">DHQS</shortName>
        <ecNumber evidence="7 18">4.2.3.4</ecNumber>
    </recommendedName>
</protein>
<keyword evidence="22" id="KW-1185">Reference proteome</keyword>
<dbReference type="GO" id="GO:0008652">
    <property type="term" value="P:amino acid biosynthetic process"/>
    <property type="evidence" value="ECO:0007669"/>
    <property type="project" value="UniProtKB-KW"/>
</dbReference>
<sequence length="364" mass="41115">MKIPIHTPSRSYNVHIGQGDLEEAIKTYQQFIVERDKVIVFTDENVWRIYKDAFTKSFPFPFSVFVMPGGEACKTFEQYLAAQTFLLEQKCTRKSMLFAFGGGAVGDLTGFVASTFMRGIPIIQLPTTILAHDSAVGGKTAINHALGKNMIGTFYQPEGVIFDIEFLKSLPAQEVRSGMAEVVKHALISDMVWLQELMELPPMFNLDDEKTMGYLEHGIRVKANIVAQDEEEHGVRKFLNFGHTYGHALEAAFGFGKLTHGEAVMIGMVYALLLSEKYGQISRSFTKEFLLFAICNKYPVESVANFNFDELFEFMQKDKKAEDGELQFVLLKDIGKPFTQRISRSECQETDLLLRELIEGVSYD</sequence>
<evidence type="ECO:0000256" key="5">
    <source>
        <dbReference type="ARBA" id="ARBA00004661"/>
    </source>
</evidence>
<evidence type="ECO:0000256" key="10">
    <source>
        <dbReference type="ARBA" id="ARBA00022605"/>
    </source>
</evidence>
<dbReference type="NCBIfam" id="TIGR01357">
    <property type="entry name" value="aroB"/>
    <property type="match status" value="1"/>
</dbReference>
<comment type="subcellular location">
    <subcellularLocation>
        <location evidence="4 18">Cytoplasm</location>
    </subcellularLocation>
</comment>
<dbReference type="PANTHER" id="PTHR43622:SF7">
    <property type="entry name" value="3-DEHYDROQUINATE SYNTHASE, CHLOROPLASTIC"/>
    <property type="match status" value="1"/>
</dbReference>
<dbReference type="InterPro" id="IPR030960">
    <property type="entry name" value="DHQS/DOIS_N"/>
</dbReference>
<evidence type="ECO:0000259" key="20">
    <source>
        <dbReference type="Pfam" id="PF24621"/>
    </source>
</evidence>
<dbReference type="Gene3D" id="1.20.1090.10">
    <property type="entry name" value="Dehydroquinate synthase-like - alpha domain"/>
    <property type="match status" value="1"/>
</dbReference>
<dbReference type="InterPro" id="IPR016037">
    <property type="entry name" value="DHQ_synth_AroB"/>
</dbReference>
<feature type="domain" description="3-dehydroquinate synthase N-terminal" evidence="19">
    <location>
        <begin position="65"/>
        <end position="176"/>
    </location>
</feature>
<evidence type="ECO:0000256" key="17">
    <source>
        <dbReference type="ARBA" id="ARBA00023285"/>
    </source>
</evidence>
<dbReference type="GO" id="GO:0046872">
    <property type="term" value="F:metal ion binding"/>
    <property type="evidence" value="ECO:0007669"/>
    <property type="project" value="UniProtKB-KW"/>
</dbReference>
<dbReference type="AlphaFoldDB" id="A0A143HA84"/>
<dbReference type="STRING" id="241244.ATY39_03805"/>
<dbReference type="CDD" id="cd08195">
    <property type="entry name" value="DHQS"/>
    <property type="match status" value="1"/>
</dbReference>
<name>A0A143HA84_9BACL</name>
<evidence type="ECO:0000256" key="15">
    <source>
        <dbReference type="ARBA" id="ARBA00023141"/>
    </source>
</evidence>
<feature type="binding site" evidence="18">
    <location>
        <begin position="103"/>
        <end position="107"/>
    </location>
    <ligand>
        <name>NAD(+)</name>
        <dbReference type="ChEBI" id="CHEBI:57540"/>
    </ligand>
</feature>
<dbReference type="FunFam" id="3.40.50.1970:FF:000007">
    <property type="entry name" value="Pentafunctional AROM polypeptide"/>
    <property type="match status" value="1"/>
</dbReference>
<dbReference type="Gene3D" id="3.40.50.1970">
    <property type="match status" value="1"/>
</dbReference>
<dbReference type="OrthoDB" id="9806583at2"/>
<comment type="caution">
    <text evidence="18">Lacks conserved residue(s) required for the propagation of feature annotation.</text>
</comment>
<evidence type="ECO:0000313" key="21">
    <source>
        <dbReference type="EMBL" id="AMW98643.1"/>
    </source>
</evidence>
<dbReference type="UniPathway" id="UPA00053">
    <property type="reaction ID" value="UER00085"/>
</dbReference>
<keyword evidence="15 18" id="KW-0057">Aromatic amino acid biosynthesis</keyword>
<evidence type="ECO:0000259" key="19">
    <source>
        <dbReference type="Pfam" id="PF01761"/>
    </source>
</evidence>
<dbReference type="HAMAP" id="MF_00110">
    <property type="entry name" value="DHQ_synthase"/>
    <property type="match status" value="1"/>
</dbReference>
<dbReference type="InterPro" id="IPR056179">
    <property type="entry name" value="DHQS_C"/>
</dbReference>
<keyword evidence="9 18" id="KW-0963">Cytoplasm</keyword>
<feature type="binding site" evidence="18">
    <location>
        <begin position="127"/>
        <end position="128"/>
    </location>
    <ligand>
        <name>NAD(+)</name>
        <dbReference type="ChEBI" id="CHEBI:57540"/>
    </ligand>
</feature>
<dbReference type="EMBL" id="CP014806">
    <property type="protein sequence ID" value="AMW98643.1"/>
    <property type="molecule type" value="Genomic_DNA"/>
</dbReference>
<evidence type="ECO:0000256" key="16">
    <source>
        <dbReference type="ARBA" id="ARBA00023239"/>
    </source>
</evidence>
<evidence type="ECO:0000256" key="13">
    <source>
        <dbReference type="ARBA" id="ARBA00022833"/>
    </source>
</evidence>
<reference evidence="22" key="2">
    <citation type="submission" date="2016-03" db="EMBL/GenBank/DDBJ databases">
        <authorList>
            <person name="Ploux O."/>
        </authorList>
    </citation>
    <scope>NUCLEOTIDE SEQUENCE [LARGE SCALE GENOMIC DNA]</scope>
    <source>
        <strain evidence="22">PP9</strain>
    </source>
</reference>
<dbReference type="Proteomes" id="UP000076021">
    <property type="component" value="Chromosome"/>
</dbReference>
<feature type="binding site" evidence="18">
    <location>
        <position position="148"/>
    </location>
    <ligand>
        <name>NAD(+)</name>
        <dbReference type="ChEBI" id="CHEBI:57540"/>
    </ligand>
</feature>
<comment type="similarity">
    <text evidence="6 18">Belongs to the sugar phosphate cyclases superfamily. Dehydroquinate synthase family.</text>
</comment>
<dbReference type="InterPro" id="IPR050071">
    <property type="entry name" value="Dehydroquinate_synthase"/>
</dbReference>
<proteinExistence type="inferred from homology"/>